<evidence type="ECO:0000313" key="1">
    <source>
        <dbReference type="EMBL" id="AIZ57081.1"/>
    </source>
</evidence>
<accession>A0A0A7LHX6</accession>
<dbReference type="AlphaFoldDB" id="A0A0A7LHX6"/>
<keyword evidence="2" id="KW-1185">Reference proteome</keyword>
<gene>
    <name evidence="1" type="ORF">Mpt1_c12190</name>
</gene>
<name>A0A0A7LHX6_9ARCH</name>
<protein>
    <submittedName>
        <fullName evidence="1">Uncharacterized protein</fullName>
    </submittedName>
</protein>
<dbReference type="Proteomes" id="UP000030787">
    <property type="component" value="Chromosome"/>
</dbReference>
<dbReference type="STRING" id="1577791.Mpt1_c12190"/>
<sequence>MISIDIGKCKVDILPIVKGLVSEADRVREAYGKYEAYAVALGIEEIQALKRRAEIEEIQEHSEIDMVYVYHLSVFGEIESPTPAYCELIDLCSKDSIEVIPLDMNNEEFTEMYIHNVKTMEFVKEHRLAKKGMKKHFDMSSPEAFSISWDNYLNKVKGYLKVSQKREEYMAAQIVDIARYRRSLLAVVEVERLNNIVEHIKNDKDE</sequence>
<dbReference type="RefSeq" id="WP_048113116.1">
    <property type="nucleotide sequence ID" value="NZ_CP010070.1"/>
</dbReference>
<dbReference type="OrthoDB" id="53054at2157"/>
<dbReference type="GeneID" id="24818881"/>
<reference evidence="1 2" key="1">
    <citation type="journal article" date="2014" name="Appl. Environ. Microbiol.">
        <title>Comparative Genome Analysis of 'Candidatus Methanoplasma termitum' Indicates a New Mode of Energy Metabolism in the Seventh Order of Methanogens.</title>
        <authorList>
            <person name="Lang K."/>
            <person name="Schuldes J."/>
            <person name="Klingl A."/>
            <person name="Poehlein A."/>
            <person name="Daniel R."/>
            <person name="Brune A."/>
        </authorList>
    </citation>
    <scope>NUCLEOTIDE SEQUENCE [LARGE SCALE GENOMIC DNA]</scope>
    <source>
        <strain evidence="2">Mpt1</strain>
    </source>
</reference>
<proteinExistence type="predicted"/>
<dbReference type="EMBL" id="CP010070">
    <property type="protein sequence ID" value="AIZ57081.1"/>
    <property type="molecule type" value="Genomic_DNA"/>
</dbReference>
<dbReference type="KEGG" id="mear:Mpt1_c12190"/>
<organism evidence="1 2">
    <name type="scientific">Candidatus Methanoplasma termitum</name>
    <dbReference type="NCBI Taxonomy" id="1577791"/>
    <lineage>
        <taxon>Archaea</taxon>
        <taxon>Methanobacteriati</taxon>
        <taxon>Thermoplasmatota</taxon>
        <taxon>Thermoplasmata</taxon>
        <taxon>Methanomassiliicoccales</taxon>
        <taxon>Methanomassiliicoccaceae</taxon>
        <taxon>Candidatus Methanoplasma</taxon>
    </lineage>
</organism>
<evidence type="ECO:0000313" key="2">
    <source>
        <dbReference type="Proteomes" id="UP000030787"/>
    </source>
</evidence>
<dbReference type="HOGENOM" id="CLU_114394_0_0_2"/>